<feature type="region of interest" description="Disordered" evidence="1">
    <location>
        <begin position="1"/>
        <end position="36"/>
    </location>
</feature>
<dbReference type="HOGENOM" id="CLU_2684335_0_0_9"/>
<keyword evidence="3" id="KW-1185">Reference proteome</keyword>
<evidence type="ECO:0000313" key="3">
    <source>
        <dbReference type="Proteomes" id="UP000032633"/>
    </source>
</evidence>
<accession>A0A0D5NLE0</accession>
<evidence type="ECO:0000256" key="1">
    <source>
        <dbReference type="SAM" id="MobiDB-lite"/>
    </source>
</evidence>
<reference evidence="3" key="2">
    <citation type="submission" date="2015-03" db="EMBL/GenBank/DDBJ databases">
        <title>Genome sequence of Paenibacillus beijingensis strain DSM 24997T.</title>
        <authorList>
            <person name="Kwak Y."/>
            <person name="Shin J.-H."/>
        </authorList>
    </citation>
    <scope>NUCLEOTIDE SEQUENCE [LARGE SCALE GENOMIC DNA]</scope>
    <source>
        <strain evidence="3">DSM 24997</strain>
    </source>
</reference>
<proteinExistence type="predicted"/>
<dbReference type="Proteomes" id="UP000032633">
    <property type="component" value="Chromosome"/>
</dbReference>
<dbReference type="EMBL" id="CP011058">
    <property type="protein sequence ID" value="AJY75733.1"/>
    <property type="molecule type" value="Genomic_DNA"/>
</dbReference>
<reference evidence="2 3" key="1">
    <citation type="journal article" date="2015" name="J. Biotechnol.">
        <title>Complete genome sequence of Paenibacillus beijingensis 7188(T) (=DSM 24997(T)), a novel rhizobacterium from jujube garden soil.</title>
        <authorList>
            <person name="Kwak Y."/>
            <person name="Shin J.H."/>
        </authorList>
    </citation>
    <scope>NUCLEOTIDE SEQUENCE [LARGE SCALE GENOMIC DNA]</scope>
    <source>
        <strain evidence="2 3">DSM 24997</strain>
    </source>
</reference>
<dbReference type="PATRIC" id="fig|1126833.4.peg.3439"/>
<dbReference type="STRING" id="1126833.VN24_15715"/>
<dbReference type="AlphaFoldDB" id="A0A0D5NLE0"/>
<gene>
    <name evidence="2" type="ORF">VN24_15715</name>
</gene>
<evidence type="ECO:0000313" key="2">
    <source>
        <dbReference type="EMBL" id="AJY75733.1"/>
    </source>
</evidence>
<organism evidence="2 3">
    <name type="scientific">Paenibacillus beijingensis</name>
    <dbReference type="NCBI Taxonomy" id="1126833"/>
    <lineage>
        <taxon>Bacteria</taxon>
        <taxon>Bacillati</taxon>
        <taxon>Bacillota</taxon>
        <taxon>Bacilli</taxon>
        <taxon>Bacillales</taxon>
        <taxon>Paenibacillaceae</taxon>
        <taxon>Paenibacillus</taxon>
    </lineage>
</organism>
<dbReference type="KEGG" id="pbj:VN24_15715"/>
<sequence length="74" mass="8169">MLLPSRHPLRRPLKDSSRSSSAPGSRTHFGRGRSAGSQLSPALWRIMLPCLLLPVIAIYNDYNSRPQKVKAGLS</sequence>
<name>A0A0D5NLE0_9BACL</name>
<protein>
    <submittedName>
        <fullName evidence="2">Uncharacterized protein</fullName>
    </submittedName>
</protein>